<protein>
    <recommendedName>
        <fullName evidence="3">Glutamine amidotransferase domain-containing protein</fullName>
    </recommendedName>
</protein>
<dbReference type="RefSeq" id="WP_130393545.1">
    <property type="nucleotide sequence ID" value="NZ_SGXM01000010.1"/>
</dbReference>
<accession>A0A4Q7RCD6</accession>
<sequence>MRIAFVDGGTYYHHATFNDPALRGTFDLNIHAPELVHADLSQVDCLYVASRQNPVDLIAARQAIADFLAAGKLVVALGETRPDLWLDGVQWRPGETNFWWWLEPGADSGLRVGDAHHGLFARIGLADATWHRHGDLATPPGAVSVVDTLEGRSVLYDDAVSGPGRRIVATLDPCYHHGSYFMPAASRFLHGFLPWLKAGAPARR</sequence>
<evidence type="ECO:0008006" key="3">
    <source>
        <dbReference type="Google" id="ProtNLM"/>
    </source>
</evidence>
<organism evidence="1 2">
    <name type="scientific">Cupriavidus agavae</name>
    <dbReference type="NCBI Taxonomy" id="1001822"/>
    <lineage>
        <taxon>Bacteria</taxon>
        <taxon>Pseudomonadati</taxon>
        <taxon>Pseudomonadota</taxon>
        <taxon>Betaproteobacteria</taxon>
        <taxon>Burkholderiales</taxon>
        <taxon>Burkholderiaceae</taxon>
        <taxon>Cupriavidus</taxon>
    </lineage>
</organism>
<evidence type="ECO:0000313" key="2">
    <source>
        <dbReference type="Proteomes" id="UP000291078"/>
    </source>
</evidence>
<proteinExistence type="predicted"/>
<reference evidence="1 2" key="1">
    <citation type="journal article" date="2015" name="Stand. Genomic Sci.">
        <title>Genomic Encyclopedia of Bacterial and Archaeal Type Strains, Phase III: the genomes of soil and plant-associated and newly described type strains.</title>
        <authorList>
            <person name="Whitman W.B."/>
            <person name="Woyke T."/>
            <person name="Klenk H.P."/>
            <person name="Zhou Y."/>
            <person name="Lilburn T.G."/>
            <person name="Beck B.J."/>
            <person name="De Vos P."/>
            <person name="Vandamme P."/>
            <person name="Eisen J.A."/>
            <person name="Garrity G."/>
            <person name="Hugenholtz P."/>
            <person name="Kyrpides N.C."/>
        </authorList>
    </citation>
    <scope>NUCLEOTIDE SEQUENCE [LARGE SCALE GENOMIC DNA]</scope>
    <source>
        <strain evidence="1 2">ASC-9842</strain>
    </source>
</reference>
<dbReference type="OrthoDB" id="7343943at2"/>
<dbReference type="EMBL" id="SGXM01000010">
    <property type="protein sequence ID" value="RZT30803.1"/>
    <property type="molecule type" value="Genomic_DNA"/>
</dbReference>
<dbReference type="AlphaFoldDB" id="A0A4Q7RCD6"/>
<name>A0A4Q7RCD6_9BURK</name>
<comment type="caution">
    <text evidence="1">The sequence shown here is derived from an EMBL/GenBank/DDBJ whole genome shotgun (WGS) entry which is preliminary data.</text>
</comment>
<keyword evidence="2" id="KW-1185">Reference proteome</keyword>
<evidence type="ECO:0000313" key="1">
    <source>
        <dbReference type="EMBL" id="RZT30803.1"/>
    </source>
</evidence>
<dbReference type="Proteomes" id="UP000291078">
    <property type="component" value="Unassembled WGS sequence"/>
</dbReference>
<gene>
    <name evidence="1" type="ORF">EV147_4651</name>
</gene>